<sequence>MIYDLIITEEAKKDIATLKKSEPIAFAKVQKLLLELMEHPYSGTGKPELLKHNYAGYYSRRITQKHRLIYEINDQEITVLILSAAGHYQDK</sequence>
<dbReference type="PANTHER" id="PTHR38039">
    <property type="entry name" value="TOXIN YOEB"/>
    <property type="match status" value="1"/>
</dbReference>
<dbReference type="Pfam" id="PF06769">
    <property type="entry name" value="YoeB_toxin"/>
    <property type="match status" value="1"/>
</dbReference>
<dbReference type="RefSeq" id="WP_134436681.1">
    <property type="nucleotide sequence ID" value="NZ_JAWZLG010000074.1"/>
</dbReference>
<comment type="caution">
    <text evidence="7">The sequence shown here is derived from an EMBL/GenBank/DDBJ whole genome shotgun (WGS) entry which is preliminary data.</text>
</comment>
<protein>
    <recommendedName>
        <fullName evidence="6">Putative mRNA interferase YoeB</fullName>
    </recommendedName>
</protein>
<keyword evidence="5" id="KW-0378">Hydrolase</keyword>
<evidence type="ECO:0000256" key="4">
    <source>
        <dbReference type="ARBA" id="ARBA00022759"/>
    </source>
</evidence>
<dbReference type="NCBIfam" id="TIGR02116">
    <property type="entry name" value="toxin_Txe_YoeB"/>
    <property type="match status" value="1"/>
</dbReference>
<gene>
    <name evidence="7" type="ORF">E2605_12570</name>
</gene>
<comment type="similarity">
    <text evidence="1">Belongs to the YoeB family.</text>
</comment>
<keyword evidence="3" id="KW-0540">Nuclease</keyword>
<evidence type="ECO:0000256" key="3">
    <source>
        <dbReference type="ARBA" id="ARBA00022722"/>
    </source>
</evidence>
<dbReference type="PANTHER" id="PTHR38039:SF1">
    <property type="entry name" value="TOXIN YOEB"/>
    <property type="match status" value="1"/>
</dbReference>
<organism evidence="7 8">
    <name type="scientific">Dysgonomonas capnocytophagoides</name>
    <dbReference type="NCBI Taxonomy" id="45254"/>
    <lineage>
        <taxon>Bacteria</taxon>
        <taxon>Pseudomonadati</taxon>
        <taxon>Bacteroidota</taxon>
        <taxon>Bacteroidia</taxon>
        <taxon>Bacteroidales</taxon>
        <taxon>Dysgonomonadaceae</taxon>
        <taxon>Dysgonomonas</taxon>
    </lineage>
</organism>
<keyword evidence="4" id="KW-0255">Endonuclease</keyword>
<accession>A0A4Y8L2C5</accession>
<dbReference type="EMBL" id="SOML01000007">
    <property type="protein sequence ID" value="TFD95662.1"/>
    <property type="molecule type" value="Genomic_DNA"/>
</dbReference>
<evidence type="ECO:0000256" key="6">
    <source>
        <dbReference type="ARBA" id="ARBA00030388"/>
    </source>
</evidence>
<evidence type="ECO:0000313" key="7">
    <source>
        <dbReference type="EMBL" id="TFD95662.1"/>
    </source>
</evidence>
<proteinExistence type="inferred from homology"/>
<dbReference type="SUPFAM" id="SSF143011">
    <property type="entry name" value="RelE-like"/>
    <property type="match status" value="1"/>
</dbReference>
<evidence type="ECO:0000313" key="8">
    <source>
        <dbReference type="Proteomes" id="UP000297861"/>
    </source>
</evidence>
<evidence type="ECO:0000256" key="1">
    <source>
        <dbReference type="ARBA" id="ARBA00008172"/>
    </source>
</evidence>
<dbReference type="Proteomes" id="UP000297861">
    <property type="component" value="Unassembled WGS sequence"/>
</dbReference>
<dbReference type="AlphaFoldDB" id="A0A4Y8L2C5"/>
<dbReference type="GO" id="GO:0016787">
    <property type="term" value="F:hydrolase activity"/>
    <property type="evidence" value="ECO:0007669"/>
    <property type="project" value="UniProtKB-KW"/>
</dbReference>
<reference evidence="7 8" key="1">
    <citation type="submission" date="2019-03" db="EMBL/GenBank/DDBJ databases">
        <title>San Antonio Military Medical Center submission to MRSN (WRAIR), pending publication.</title>
        <authorList>
            <person name="Blyth D.M."/>
            <person name="Mccarthy S.L."/>
            <person name="Schall S.E."/>
            <person name="Stam J.A."/>
            <person name="Ong A.C."/>
            <person name="Mcgann P.T."/>
        </authorList>
    </citation>
    <scope>NUCLEOTIDE SEQUENCE [LARGE SCALE GENOMIC DNA]</scope>
    <source>
        <strain evidence="7 8">MRSN571793</strain>
    </source>
</reference>
<keyword evidence="8" id="KW-1185">Reference proteome</keyword>
<dbReference type="GO" id="GO:0006401">
    <property type="term" value="P:RNA catabolic process"/>
    <property type="evidence" value="ECO:0007669"/>
    <property type="project" value="InterPro"/>
</dbReference>
<dbReference type="Gene3D" id="3.30.2310.20">
    <property type="entry name" value="RelE-like"/>
    <property type="match status" value="1"/>
</dbReference>
<dbReference type="OrthoDB" id="9801102at2"/>
<name>A0A4Y8L2C5_9BACT</name>
<keyword evidence="2" id="KW-1277">Toxin-antitoxin system</keyword>
<dbReference type="GO" id="GO:0004519">
    <property type="term" value="F:endonuclease activity"/>
    <property type="evidence" value="ECO:0007669"/>
    <property type="project" value="UniProtKB-KW"/>
</dbReference>
<evidence type="ECO:0000256" key="2">
    <source>
        <dbReference type="ARBA" id="ARBA00022649"/>
    </source>
</evidence>
<dbReference type="GO" id="GO:0045892">
    <property type="term" value="P:negative regulation of DNA-templated transcription"/>
    <property type="evidence" value="ECO:0007669"/>
    <property type="project" value="TreeGrafter"/>
</dbReference>
<dbReference type="InterPro" id="IPR035093">
    <property type="entry name" value="RelE/ParE_toxin_dom_sf"/>
</dbReference>
<dbReference type="InterPro" id="IPR009614">
    <property type="entry name" value="YoeB_toxin"/>
</dbReference>
<evidence type="ECO:0000256" key="5">
    <source>
        <dbReference type="ARBA" id="ARBA00022801"/>
    </source>
</evidence>